<dbReference type="PANTHER" id="PTHR43477">
    <property type="entry name" value="DIHYDROANTICAPSIN 7-DEHYDROGENASE"/>
    <property type="match status" value="1"/>
</dbReference>
<dbReference type="SUPFAM" id="SSF51735">
    <property type="entry name" value="NAD(P)-binding Rossmann-fold domains"/>
    <property type="match status" value="1"/>
</dbReference>
<sequence length="248" mass="27518">MNELANKTMIVTGAAGGIGEAITIKCLEQGATVIACDLNNKQLKKLEKLKYRFYDNPLFVFPVDVSDHKDVKQFFSIISMKFSKIDGLVNNAGIYLGRDLLDYTPELMDKVINVNIKGSTYFSQLFGELLLHRKDKGSIVNISSVSGQEGSTDAVYGLTKAAIIGLTKSCALNFSPNIRVNAVTPGLVETNMLEDIPEWRINEYREKELLNERLQPEDVANTVAFLLSDAARNFTGSVFDINNGCYMR</sequence>
<dbReference type="Gene3D" id="3.40.50.720">
    <property type="entry name" value="NAD(P)-binding Rossmann-like Domain"/>
    <property type="match status" value="1"/>
</dbReference>
<dbReference type="Proteomes" id="UP000448943">
    <property type="component" value="Unassembled WGS sequence"/>
</dbReference>
<dbReference type="InterPro" id="IPR002347">
    <property type="entry name" value="SDR_fam"/>
</dbReference>
<dbReference type="InterPro" id="IPR036291">
    <property type="entry name" value="NAD(P)-bd_dom_sf"/>
</dbReference>
<reference evidence="3 4" key="1">
    <citation type="submission" date="2019-01" db="EMBL/GenBank/DDBJ databases">
        <title>Chengkuizengella sp. nov., isolated from deep-sea sediment of East Pacific Ocean.</title>
        <authorList>
            <person name="Yang J."/>
            <person name="Lai Q."/>
            <person name="Shao Z."/>
        </authorList>
    </citation>
    <scope>NUCLEOTIDE SEQUENCE [LARGE SCALE GENOMIC DNA]</scope>
    <source>
        <strain evidence="3 4">YPA3-1-1</strain>
    </source>
</reference>
<dbReference type="AlphaFoldDB" id="A0A6N9PYI3"/>
<name>A0A6N9PYI3_9BACL</name>
<dbReference type="CDD" id="cd05233">
    <property type="entry name" value="SDR_c"/>
    <property type="match status" value="1"/>
</dbReference>
<dbReference type="GO" id="GO:0008206">
    <property type="term" value="P:bile acid metabolic process"/>
    <property type="evidence" value="ECO:0007669"/>
    <property type="project" value="UniProtKB-ARBA"/>
</dbReference>
<dbReference type="RefSeq" id="WP_160644250.1">
    <property type="nucleotide sequence ID" value="NZ_SIJB01000007.1"/>
</dbReference>
<dbReference type="InterPro" id="IPR051122">
    <property type="entry name" value="SDR_DHRS6-like"/>
</dbReference>
<dbReference type="FunFam" id="3.40.50.720:FF:000084">
    <property type="entry name" value="Short-chain dehydrogenase reductase"/>
    <property type="match status" value="1"/>
</dbReference>
<dbReference type="OrthoDB" id="9787298at2"/>
<comment type="similarity">
    <text evidence="1">Belongs to the short-chain dehydrogenases/reductases (SDR) family.</text>
</comment>
<keyword evidence="2" id="KW-0560">Oxidoreductase</keyword>
<protein>
    <submittedName>
        <fullName evidence="3">SDR family oxidoreductase</fullName>
    </submittedName>
</protein>
<dbReference type="EMBL" id="SIJB01000007">
    <property type="protein sequence ID" value="NBI27872.1"/>
    <property type="molecule type" value="Genomic_DNA"/>
</dbReference>
<gene>
    <name evidence="3" type="ORF">ERL59_02710</name>
</gene>
<organism evidence="3 4">
    <name type="scientific">Chengkuizengella marina</name>
    <dbReference type="NCBI Taxonomy" id="2507566"/>
    <lineage>
        <taxon>Bacteria</taxon>
        <taxon>Bacillati</taxon>
        <taxon>Bacillota</taxon>
        <taxon>Bacilli</taxon>
        <taxon>Bacillales</taxon>
        <taxon>Paenibacillaceae</taxon>
        <taxon>Chengkuizengella</taxon>
    </lineage>
</organism>
<evidence type="ECO:0000313" key="3">
    <source>
        <dbReference type="EMBL" id="NBI27872.1"/>
    </source>
</evidence>
<dbReference type="PRINTS" id="PR00081">
    <property type="entry name" value="GDHRDH"/>
</dbReference>
<dbReference type="GO" id="GO:0016491">
    <property type="term" value="F:oxidoreductase activity"/>
    <property type="evidence" value="ECO:0007669"/>
    <property type="project" value="UniProtKB-KW"/>
</dbReference>
<evidence type="ECO:0000256" key="2">
    <source>
        <dbReference type="ARBA" id="ARBA00023002"/>
    </source>
</evidence>
<dbReference type="PRINTS" id="PR00080">
    <property type="entry name" value="SDRFAMILY"/>
</dbReference>
<evidence type="ECO:0000313" key="4">
    <source>
        <dbReference type="Proteomes" id="UP000448943"/>
    </source>
</evidence>
<proteinExistence type="inferred from homology"/>
<keyword evidence="4" id="KW-1185">Reference proteome</keyword>
<evidence type="ECO:0000256" key="1">
    <source>
        <dbReference type="ARBA" id="ARBA00006484"/>
    </source>
</evidence>
<dbReference type="PANTHER" id="PTHR43477:SF1">
    <property type="entry name" value="DIHYDROANTICAPSIN 7-DEHYDROGENASE"/>
    <property type="match status" value="1"/>
</dbReference>
<accession>A0A6N9PYI3</accession>
<dbReference type="Pfam" id="PF13561">
    <property type="entry name" value="adh_short_C2"/>
    <property type="match status" value="1"/>
</dbReference>
<comment type="caution">
    <text evidence="3">The sequence shown here is derived from an EMBL/GenBank/DDBJ whole genome shotgun (WGS) entry which is preliminary data.</text>
</comment>